<gene>
    <name evidence="5" type="ordered locus">Dbac_1346</name>
</gene>
<accession>C7LSQ3</accession>
<dbReference type="InterPro" id="IPR050498">
    <property type="entry name" value="Ycf3"/>
</dbReference>
<dbReference type="RefSeq" id="WP_015773538.1">
    <property type="nucleotide sequence ID" value="NC_013173.1"/>
</dbReference>
<evidence type="ECO:0000313" key="6">
    <source>
        <dbReference type="Proteomes" id="UP000002216"/>
    </source>
</evidence>
<protein>
    <submittedName>
        <fullName evidence="5">Tetratricopeptide TPR_2 repeat protein</fullName>
    </submittedName>
</protein>
<keyword evidence="6" id="KW-1185">Reference proteome</keyword>
<dbReference type="eggNOG" id="COG0457">
    <property type="taxonomic scope" value="Bacteria"/>
</dbReference>
<dbReference type="InterPro" id="IPR019734">
    <property type="entry name" value="TPR_rpt"/>
</dbReference>
<evidence type="ECO:0000256" key="3">
    <source>
        <dbReference type="PROSITE-ProRule" id="PRU00339"/>
    </source>
</evidence>
<dbReference type="EMBL" id="CP001629">
    <property type="protein sequence ID" value="ACU89444.1"/>
    <property type="molecule type" value="Genomic_DNA"/>
</dbReference>
<sequence>MKSSTIGVHSILVVFLTLFTVGNCQAAATISGSEDAYGQPGKNNVSIASMEAKRHMDGGRKLERERNLQGAIASYSKAASLAPESAEVHFALGEALAKAENYQEALVRYTLAVTIAPTHTKALYGRSQLCLRMALYGQAIKDLSQLIELVPGVADYHYQRATTLMKLKNITEAYHDYLRAHELNKKYPRPTLMWKKGSISSKSV</sequence>
<dbReference type="Proteomes" id="UP000002216">
    <property type="component" value="Chromosome"/>
</dbReference>
<dbReference type="PROSITE" id="PS50005">
    <property type="entry name" value="TPR"/>
    <property type="match status" value="1"/>
</dbReference>
<keyword evidence="2 3" id="KW-0802">TPR repeat</keyword>
<dbReference type="SMART" id="SM00028">
    <property type="entry name" value="TPR"/>
    <property type="match status" value="4"/>
</dbReference>
<dbReference type="HOGENOM" id="CLU_1341455_0_0_7"/>
<dbReference type="Pfam" id="PF13414">
    <property type="entry name" value="TPR_11"/>
    <property type="match status" value="1"/>
</dbReference>
<dbReference type="Gene3D" id="1.25.40.10">
    <property type="entry name" value="Tetratricopeptide repeat domain"/>
    <property type="match status" value="2"/>
</dbReference>
<dbReference type="AlphaFoldDB" id="C7LSQ3"/>
<evidence type="ECO:0000256" key="1">
    <source>
        <dbReference type="ARBA" id="ARBA00022737"/>
    </source>
</evidence>
<reference evidence="5 6" key="1">
    <citation type="journal article" date="2009" name="Stand. Genomic Sci.">
        <title>Complete genome sequence of Desulfomicrobium baculatum type strain (X).</title>
        <authorList>
            <person name="Copeland A."/>
            <person name="Spring S."/>
            <person name="Goker M."/>
            <person name="Schneider S."/>
            <person name="Lapidus A."/>
            <person name="Del Rio T.G."/>
            <person name="Tice H."/>
            <person name="Cheng J.F."/>
            <person name="Chen F."/>
            <person name="Nolan M."/>
            <person name="Bruce D."/>
            <person name="Goodwin L."/>
            <person name="Pitluck S."/>
            <person name="Ivanova N."/>
            <person name="Mavrommatis K."/>
            <person name="Ovchinnikova G."/>
            <person name="Pati A."/>
            <person name="Chen A."/>
            <person name="Palaniappan K."/>
            <person name="Land M."/>
            <person name="Hauser L."/>
            <person name="Chang Y.J."/>
            <person name="Jeffries C.C."/>
            <person name="Meincke L."/>
            <person name="Sims D."/>
            <person name="Brettin T."/>
            <person name="Detter J.C."/>
            <person name="Han C."/>
            <person name="Chain P."/>
            <person name="Bristow J."/>
            <person name="Eisen J.A."/>
            <person name="Markowitz V."/>
            <person name="Hugenholtz P."/>
            <person name="Kyrpides N.C."/>
            <person name="Klenk H.P."/>
            <person name="Lucas S."/>
        </authorList>
    </citation>
    <scope>NUCLEOTIDE SEQUENCE [LARGE SCALE GENOMIC DNA]</scope>
    <source>
        <strain evidence="6">DSM 4028 / VKM B-1378 / X</strain>
    </source>
</reference>
<evidence type="ECO:0000256" key="4">
    <source>
        <dbReference type="SAM" id="SignalP"/>
    </source>
</evidence>
<feature type="signal peptide" evidence="4">
    <location>
        <begin position="1"/>
        <end position="26"/>
    </location>
</feature>
<dbReference type="KEGG" id="dba:Dbac_1346"/>
<keyword evidence="1" id="KW-0677">Repeat</keyword>
<name>C7LSQ3_DESBD</name>
<dbReference type="STRING" id="525897.Dbac_1346"/>
<evidence type="ECO:0000313" key="5">
    <source>
        <dbReference type="EMBL" id="ACU89444.1"/>
    </source>
</evidence>
<dbReference type="Pfam" id="PF13181">
    <property type="entry name" value="TPR_8"/>
    <property type="match status" value="1"/>
</dbReference>
<organism evidence="5 6">
    <name type="scientific">Desulfomicrobium baculatum (strain DSM 4028 / VKM B-1378 / X)</name>
    <name type="common">Desulfovibrio baculatus</name>
    <dbReference type="NCBI Taxonomy" id="525897"/>
    <lineage>
        <taxon>Bacteria</taxon>
        <taxon>Pseudomonadati</taxon>
        <taxon>Thermodesulfobacteriota</taxon>
        <taxon>Desulfovibrionia</taxon>
        <taxon>Desulfovibrionales</taxon>
        <taxon>Desulfomicrobiaceae</taxon>
        <taxon>Desulfomicrobium</taxon>
    </lineage>
</organism>
<keyword evidence="4" id="KW-0732">Signal</keyword>
<proteinExistence type="predicted"/>
<dbReference type="SUPFAM" id="SSF48452">
    <property type="entry name" value="TPR-like"/>
    <property type="match status" value="1"/>
</dbReference>
<dbReference type="InterPro" id="IPR011990">
    <property type="entry name" value="TPR-like_helical_dom_sf"/>
</dbReference>
<dbReference type="PANTHER" id="PTHR44858">
    <property type="entry name" value="TETRATRICOPEPTIDE REPEAT PROTEIN 6"/>
    <property type="match status" value="1"/>
</dbReference>
<dbReference type="OrthoDB" id="9813074at2"/>
<evidence type="ECO:0000256" key="2">
    <source>
        <dbReference type="ARBA" id="ARBA00022803"/>
    </source>
</evidence>
<feature type="chain" id="PRO_5002979429" evidence="4">
    <location>
        <begin position="27"/>
        <end position="204"/>
    </location>
</feature>
<dbReference type="PANTHER" id="PTHR44858:SF1">
    <property type="entry name" value="UDP-N-ACETYLGLUCOSAMINE--PEPTIDE N-ACETYLGLUCOSAMINYLTRANSFERASE SPINDLY-RELATED"/>
    <property type="match status" value="1"/>
</dbReference>
<feature type="repeat" description="TPR" evidence="3">
    <location>
        <begin position="86"/>
        <end position="119"/>
    </location>
</feature>